<dbReference type="Gene3D" id="3.30.450.20">
    <property type="entry name" value="PAS domain"/>
    <property type="match status" value="2"/>
</dbReference>
<dbReference type="Proteomes" id="UP000037848">
    <property type="component" value="Unassembled WGS sequence"/>
</dbReference>
<evidence type="ECO:0000256" key="6">
    <source>
        <dbReference type="ARBA" id="ARBA00022989"/>
    </source>
</evidence>
<evidence type="ECO:0000256" key="8">
    <source>
        <dbReference type="ARBA" id="ARBA00034247"/>
    </source>
</evidence>
<comment type="catalytic activity">
    <reaction evidence="8">
        <text>2 GTP = 3',3'-c-di-GMP + 2 diphosphate</text>
        <dbReference type="Rhea" id="RHEA:24898"/>
        <dbReference type="ChEBI" id="CHEBI:33019"/>
        <dbReference type="ChEBI" id="CHEBI:37565"/>
        <dbReference type="ChEBI" id="CHEBI:58805"/>
        <dbReference type="EC" id="2.7.7.65"/>
    </reaction>
</comment>
<dbReference type="InterPro" id="IPR050469">
    <property type="entry name" value="Diguanylate_Cyclase"/>
</dbReference>
<dbReference type="PANTHER" id="PTHR45138:SF9">
    <property type="entry name" value="DIGUANYLATE CYCLASE DGCM-RELATED"/>
    <property type="match status" value="1"/>
</dbReference>
<evidence type="ECO:0000256" key="4">
    <source>
        <dbReference type="ARBA" id="ARBA00022475"/>
    </source>
</evidence>
<dbReference type="CDD" id="cd12912">
    <property type="entry name" value="PDC2_MCP_like"/>
    <property type="match status" value="1"/>
</dbReference>
<dbReference type="GO" id="GO:0005886">
    <property type="term" value="C:plasma membrane"/>
    <property type="evidence" value="ECO:0007669"/>
    <property type="project" value="UniProtKB-SubCell"/>
</dbReference>
<dbReference type="FunFam" id="3.30.70.270:FF:000001">
    <property type="entry name" value="Diguanylate cyclase domain protein"/>
    <property type="match status" value="1"/>
</dbReference>
<gene>
    <name evidence="11" type="ORF">ADS77_01230</name>
</gene>
<evidence type="ECO:0000313" key="12">
    <source>
        <dbReference type="Proteomes" id="UP000037848"/>
    </source>
</evidence>
<dbReference type="SUPFAM" id="SSF103190">
    <property type="entry name" value="Sensory domain-like"/>
    <property type="match status" value="2"/>
</dbReference>
<comment type="caution">
    <text evidence="11">The sequence shown here is derived from an EMBL/GenBank/DDBJ whole genome shotgun (WGS) entry which is preliminary data.</text>
</comment>
<dbReference type="InterPro" id="IPR000160">
    <property type="entry name" value="GGDEF_dom"/>
</dbReference>
<dbReference type="Pfam" id="PF00990">
    <property type="entry name" value="GGDEF"/>
    <property type="match status" value="1"/>
</dbReference>
<name>A0A0N0M1S9_9GAMM</name>
<keyword evidence="6 9" id="KW-1133">Transmembrane helix</keyword>
<proteinExistence type="predicted"/>
<feature type="transmembrane region" description="Helical" evidence="9">
    <location>
        <begin position="20"/>
        <end position="41"/>
    </location>
</feature>
<dbReference type="STRING" id="187330.AMS58_05255"/>
<evidence type="ECO:0000256" key="5">
    <source>
        <dbReference type="ARBA" id="ARBA00022692"/>
    </source>
</evidence>
<dbReference type="Pfam" id="PF02743">
    <property type="entry name" value="dCache_1"/>
    <property type="match status" value="1"/>
</dbReference>
<organism evidence="11 12">
    <name type="scientific">Pseudoalteromonas porphyrae</name>
    <dbReference type="NCBI Taxonomy" id="187330"/>
    <lineage>
        <taxon>Bacteria</taxon>
        <taxon>Pseudomonadati</taxon>
        <taxon>Pseudomonadota</taxon>
        <taxon>Gammaproteobacteria</taxon>
        <taxon>Alteromonadales</taxon>
        <taxon>Pseudoalteromonadaceae</taxon>
        <taxon>Pseudoalteromonas</taxon>
    </lineage>
</organism>
<dbReference type="InterPro" id="IPR029151">
    <property type="entry name" value="Sensor-like_sf"/>
</dbReference>
<dbReference type="PANTHER" id="PTHR45138">
    <property type="entry name" value="REGULATORY COMPONENTS OF SENSORY TRANSDUCTION SYSTEM"/>
    <property type="match status" value="1"/>
</dbReference>
<reference evidence="11 12" key="1">
    <citation type="submission" date="2015-08" db="EMBL/GenBank/DDBJ databases">
        <title>Draft Genome Sequence of Pseudoalteromonas porphyrae UCD-SED14.</title>
        <authorList>
            <person name="Coil D.A."/>
            <person name="Jospin G."/>
            <person name="Lee R.D."/>
            <person name="Eisen J.A."/>
        </authorList>
    </citation>
    <scope>NUCLEOTIDE SEQUENCE [LARGE SCALE GENOMIC DNA]</scope>
    <source>
        <strain evidence="11 12">UCD-SED14</strain>
    </source>
</reference>
<evidence type="ECO:0000256" key="9">
    <source>
        <dbReference type="SAM" id="Phobius"/>
    </source>
</evidence>
<dbReference type="CDD" id="cd18773">
    <property type="entry name" value="PDC1_HK_sensor"/>
    <property type="match status" value="1"/>
</dbReference>
<evidence type="ECO:0000256" key="1">
    <source>
        <dbReference type="ARBA" id="ARBA00001946"/>
    </source>
</evidence>
<evidence type="ECO:0000259" key="10">
    <source>
        <dbReference type="PROSITE" id="PS50887"/>
    </source>
</evidence>
<feature type="transmembrane region" description="Helical" evidence="9">
    <location>
        <begin position="292"/>
        <end position="311"/>
    </location>
</feature>
<keyword evidence="7 9" id="KW-0472">Membrane</keyword>
<dbReference type="EC" id="2.7.7.65" evidence="3"/>
<dbReference type="GO" id="GO:0052621">
    <property type="term" value="F:diguanylate cyclase activity"/>
    <property type="evidence" value="ECO:0007669"/>
    <property type="project" value="UniProtKB-EC"/>
</dbReference>
<comment type="subcellular location">
    <subcellularLocation>
        <location evidence="2">Cell membrane</location>
        <topology evidence="2">Multi-pass membrane protein</topology>
    </subcellularLocation>
</comment>
<dbReference type="Gene3D" id="3.30.70.270">
    <property type="match status" value="1"/>
</dbReference>
<keyword evidence="5 9" id="KW-0812">Transmembrane</keyword>
<protein>
    <recommendedName>
        <fullName evidence="3">diguanylate cyclase</fullName>
        <ecNumber evidence="3">2.7.7.65</ecNumber>
    </recommendedName>
</protein>
<sequence>MKRHIILRSLININLDLKKLILFLAISVTIITFLNSFYSSYQVQKQQLQSQTLINHNAYAAKLVSVTDRFLLSAQQQLAYSAKIIESHFNDRNILAQEADRLRLQTDSFNSIVIVDNQGLVLGLSPMSLQLEGETLQSYGAKQALSNKKAMISEPYMSAAGNLIISISHPLFDRNSNYIGYVCGTLYLKKSSILHDLLQVHFHKDGSYLFVVDKNRRLLYHPDVSRIGEQVYNNSVIEAVLKGESGTQEIINSQGTAILAGYALLKSAPWGIVTQRSISSTLVPLDGLMLNVLYRTIPVGFATFILIWVFAQLISQPLRRLAETAKKLDNPAASQDLKLVRSWYYESSELRLAMLKGVGLLQNQIGVLRHEAQTDPLTGLHNRRSLERMLDQLIFNRTSFTVLAVDIDFFKRVNDEFGHDIGDIVLQSLAKVVLDVTRESDFVARTGGEEFIIILPSTTGESAYLLAERLRMRVSETIIEPVGCINISIGISGWPQNQLNVEEVLKQADQALYKAKKSGRNRCIVDSQLTHSE</sequence>
<evidence type="ECO:0000313" key="11">
    <source>
        <dbReference type="EMBL" id="KPH65581.1"/>
    </source>
</evidence>
<dbReference type="InterPro" id="IPR033479">
    <property type="entry name" value="dCache_1"/>
</dbReference>
<dbReference type="PROSITE" id="PS50887">
    <property type="entry name" value="GGDEF"/>
    <property type="match status" value="1"/>
</dbReference>
<comment type="cofactor">
    <cofactor evidence="1">
        <name>Mg(2+)</name>
        <dbReference type="ChEBI" id="CHEBI:18420"/>
    </cofactor>
</comment>
<dbReference type="NCBIfam" id="TIGR00254">
    <property type="entry name" value="GGDEF"/>
    <property type="match status" value="1"/>
</dbReference>
<evidence type="ECO:0000256" key="3">
    <source>
        <dbReference type="ARBA" id="ARBA00012528"/>
    </source>
</evidence>
<dbReference type="SMART" id="SM00267">
    <property type="entry name" value="GGDEF"/>
    <property type="match status" value="1"/>
</dbReference>
<keyword evidence="12" id="KW-1185">Reference proteome</keyword>
<accession>A0A0N0M1S9</accession>
<evidence type="ECO:0000256" key="2">
    <source>
        <dbReference type="ARBA" id="ARBA00004651"/>
    </source>
</evidence>
<evidence type="ECO:0000256" key="7">
    <source>
        <dbReference type="ARBA" id="ARBA00023136"/>
    </source>
</evidence>
<dbReference type="InterPro" id="IPR043128">
    <property type="entry name" value="Rev_trsase/Diguanyl_cyclase"/>
</dbReference>
<feature type="domain" description="GGDEF" evidence="10">
    <location>
        <begin position="398"/>
        <end position="528"/>
    </location>
</feature>
<keyword evidence="4" id="KW-1003">Cell membrane</keyword>
<dbReference type="InterPro" id="IPR029787">
    <property type="entry name" value="Nucleotide_cyclase"/>
</dbReference>
<dbReference type="CDD" id="cd01949">
    <property type="entry name" value="GGDEF"/>
    <property type="match status" value="1"/>
</dbReference>
<dbReference type="AlphaFoldDB" id="A0A0N0M1S9"/>
<dbReference type="SUPFAM" id="SSF55073">
    <property type="entry name" value="Nucleotide cyclase"/>
    <property type="match status" value="1"/>
</dbReference>
<dbReference type="PATRIC" id="fig|187330.3.peg.255"/>
<dbReference type="EMBL" id="LHPH01000001">
    <property type="protein sequence ID" value="KPH65581.1"/>
    <property type="molecule type" value="Genomic_DNA"/>
</dbReference>